<dbReference type="Proteomes" id="UP000265716">
    <property type="component" value="Unassembled WGS sequence"/>
</dbReference>
<evidence type="ECO:0000313" key="3">
    <source>
        <dbReference type="EMBL" id="RHZ42630.1"/>
    </source>
</evidence>
<dbReference type="Proteomes" id="UP000286510">
    <property type="component" value="Unassembled WGS sequence"/>
</dbReference>
<accession>A0A397DRD8</accession>
<feature type="compositionally biased region" description="Basic and acidic residues" evidence="1">
    <location>
        <begin position="226"/>
        <end position="242"/>
    </location>
</feature>
<dbReference type="EMBL" id="QUTF01000687">
    <property type="protein sequence ID" value="RHZ42630.1"/>
    <property type="molecule type" value="Genomic_DNA"/>
</dbReference>
<feature type="compositionally biased region" description="Low complexity" evidence="1">
    <location>
        <begin position="206"/>
        <end position="221"/>
    </location>
</feature>
<organism evidence="2 4">
    <name type="scientific">Aphanomyces astaci</name>
    <name type="common">Crayfish plague agent</name>
    <dbReference type="NCBI Taxonomy" id="112090"/>
    <lineage>
        <taxon>Eukaryota</taxon>
        <taxon>Sar</taxon>
        <taxon>Stramenopiles</taxon>
        <taxon>Oomycota</taxon>
        <taxon>Saprolegniomycetes</taxon>
        <taxon>Saprolegniales</taxon>
        <taxon>Verrucalvaceae</taxon>
        <taxon>Aphanomyces</taxon>
    </lineage>
</organism>
<evidence type="ECO:0000313" key="2">
    <source>
        <dbReference type="EMBL" id="RHY67046.1"/>
    </source>
</evidence>
<dbReference type="AlphaFoldDB" id="A0A397DRD8"/>
<evidence type="ECO:0000313" key="4">
    <source>
        <dbReference type="Proteomes" id="UP000265716"/>
    </source>
</evidence>
<feature type="compositionally biased region" description="Acidic residues" evidence="1">
    <location>
        <begin position="89"/>
        <end position="102"/>
    </location>
</feature>
<feature type="region of interest" description="Disordered" evidence="1">
    <location>
        <begin position="1"/>
        <end position="284"/>
    </location>
</feature>
<name>A0A397DRD8_APHAT</name>
<sequence>MKHNFDLGDTVEDVSAPKKAAKGIKSPSSAKGTPKKDDKKSPAKAKAKKVTTGTSTRNKRSRVPTNFYLVQSSVEASNDRQRKETIDLASDEDDDQDEDGSDGEERTRPAAKKQSSKSSKHDSDDDDDDGSDDDEDARPAPKNQKRSAKSSKRDSDDDAQDDDEDGIEVVDAPATKRQRVSARTSPFQVTKEPRSSKPAKKDIPAKKAVAVTKKARVPAVPLSTKSKVDTKSAKSVPAKKEAVPPSSKTAATSSLKKTSVSGASVDSVRPPVGRPSSSSGLSEATVVANTKQNKILAGEIKALTNAINSGTILISTLWEQYQEVMQKDMELREAALRFAQTQQLQPVDQSPNEDSHDDVAAPLHPTPEEVQNEETAAAAAVAAALAVEEEQKEDDSTGANPLLL</sequence>
<feature type="compositionally biased region" description="Acidic residues" evidence="1">
    <location>
        <begin position="124"/>
        <end position="136"/>
    </location>
</feature>
<gene>
    <name evidence="3" type="ORF">DYB26_005507</name>
    <name evidence="2" type="ORF">DYB38_008389</name>
</gene>
<evidence type="ECO:0000313" key="5">
    <source>
        <dbReference type="Proteomes" id="UP000286510"/>
    </source>
</evidence>
<feature type="compositionally biased region" description="Low complexity" evidence="1">
    <location>
        <begin position="243"/>
        <end position="282"/>
    </location>
</feature>
<dbReference type="EMBL" id="QUTC01004000">
    <property type="protein sequence ID" value="RHY67046.1"/>
    <property type="molecule type" value="Genomic_DNA"/>
</dbReference>
<evidence type="ECO:0000256" key="1">
    <source>
        <dbReference type="SAM" id="MobiDB-lite"/>
    </source>
</evidence>
<feature type="compositionally biased region" description="Basic and acidic residues" evidence="1">
    <location>
        <begin position="77"/>
        <end position="86"/>
    </location>
</feature>
<feature type="compositionally biased region" description="Basic and acidic residues" evidence="1">
    <location>
        <begin position="191"/>
        <end position="205"/>
    </location>
</feature>
<feature type="compositionally biased region" description="Polar residues" evidence="1">
    <location>
        <begin position="342"/>
        <end position="352"/>
    </location>
</feature>
<proteinExistence type="predicted"/>
<feature type="region of interest" description="Disordered" evidence="1">
    <location>
        <begin position="342"/>
        <end position="404"/>
    </location>
</feature>
<protein>
    <submittedName>
        <fullName evidence="2">Uncharacterized protein</fullName>
    </submittedName>
</protein>
<dbReference type="VEuPathDB" id="FungiDB:H257_15013"/>
<feature type="compositionally biased region" description="Low complexity" evidence="1">
    <location>
        <begin position="373"/>
        <end position="386"/>
    </location>
</feature>
<comment type="caution">
    <text evidence="2">The sequence shown here is derived from an EMBL/GenBank/DDBJ whole genome shotgun (WGS) entry which is preliminary data.</text>
</comment>
<feature type="compositionally biased region" description="Acidic residues" evidence="1">
    <location>
        <begin position="156"/>
        <end position="168"/>
    </location>
</feature>
<reference evidence="4 5" key="1">
    <citation type="submission" date="2018-08" db="EMBL/GenBank/DDBJ databases">
        <title>Aphanomyces genome sequencing and annotation.</title>
        <authorList>
            <person name="Minardi D."/>
            <person name="Oidtmann B."/>
            <person name="Van Der Giezen M."/>
            <person name="Studholme D.J."/>
        </authorList>
    </citation>
    <scope>NUCLEOTIDE SEQUENCE [LARGE SCALE GENOMIC DNA]</scope>
    <source>
        <strain evidence="3 5">FDL457</strain>
        <strain evidence="2 4">SA</strain>
    </source>
</reference>